<reference evidence="1" key="1">
    <citation type="submission" date="2016-12" db="EMBL/GenBank/DDBJ databases">
        <authorList>
            <person name="Song W.-J."/>
            <person name="Kurnit D.M."/>
        </authorList>
    </citation>
    <scope>NUCLEOTIDE SEQUENCE [LARGE SCALE GENOMIC DNA]</scope>
    <source>
        <strain evidence="1">ATCC 51725</strain>
    </source>
</reference>
<reference evidence="3" key="2">
    <citation type="submission" date="2016-12" db="EMBL/GenBank/DDBJ databases">
        <authorList>
            <person name="Gulvik C.A."/>
        </authorList>
    </citation>
    <scope>NUCLEOTIDE SEQUENCE [LARGE SCALE GENOMIC DNA]</scope>
    <source>
        <strain evidence="3">ATCC 51725</strain>
    </source>
</reference>
<evidence type="ECO:0000313" key="1">
    <source>
        <dbReference type="EMBL" id="OLF49054.1"/>
    </source>
</evidence>
<gene>
    <name evidence="1" type="ORF">BU200_09380</name>
    <name evidence="2" type="ORF">NCTC12957_02276</name>
</gene>
<reference evidence="2 4" key="3">
    <citation type="submission" date="2018-06" db="EMBL/GenBank/DDBJ databases">
        <authorList>
            <consortium name="Pathogen Informatics"/>
            <person name="Doyle S."/>
        </authorList>
    </citation>
    <scope>NUCLEOTIDE SEQUENCE [LARGE SCALE GENOMIC DNA]</scope>
    <source>
        <strain evidence="2 4">NCTC12957</strain>
    </source>
</reference>
<evidence type="ECO:0000313" key="4">
    <source>
        <dbReference type="Proteomes" id="UP000255213"/>
    </source>
</evidence>
<dbReference type="Proteomes" id="UP000255213">
    <property type="component" value="Unassembled WGS sequence"/>
</dbReference>
<keyword evidence="3" id="KW-1185">Reference proteome</keyword>
<evidence type="ECO:0000313" key="2">
    <source>
        <dbReference type="EMBL" id="SUN41070.1"/>
    </source>
</evidence>
<protein>
    <submittedName>
        <fullName evidence="1">Uncharacterized protein</fullName>
    </submittedName>
</protein>
<proteinExistence type="predicted"/>
<dbReference type="Proteomes" id="UP000186437">
    <property type="component" value="Unassembled WGS sequence"/>
</dbReference>
<dbReference type="AlphaFoldDB" id="A0A1Q8EB86"/>
<dbReference type="EMBL" id="UHEN01000003">
    <property type="protein sequence ID" value="SUN41070.1"/>
    <property type="molecule type" value="Genomic_DNA"/>
</dbReference>
<dbReference type="RefSeq" id="WP_075099900.1">
    <property type="nucleotide sequence ID" value="NZ_MSJL01000058.1"/>
</dbReference>
<dbReference type="EMBL" id="MSJL01000058">
    <property type="protein sequence ID" value="OLF49054.1"/>
    <property type="molecule type" value="Genomic_DNA"/>
</dbReference>
<organism evidence="1 3">
    <name type="scientific">Streptococcus acidominimus</name>
    <dbReference type="NCBI Taxonomy" id="1326"/>
    <lineage>
        <taxon>Bacteria</taxon>
        <taxon>Bacillati</taxon>
        <taxon>Bacillota</taxon>
        <taxon>Bacilli</taxon>
        <taxon>Lactobacillales</taxon>
        <taxon>Streptococcaceae</taxon>
        <taxon>Streptococcus</taxon>
    </lineage>
</organism>
<sequence length="484" mass="56039">MVRSKIKITDKKGWTGEEVGRLILKNSIHSYTEAMKGNRKPKPIFSQNELEAMVSNISYDNRMNGEIYNRYIALEHWLGKYVAITNSVYSTSLSEIKTITIIAENIRNIQESFYDRSKLPIITTREQFEKDTLKLLKSYTKKHSPHYTLAEIIDQFIYSDDSKKVKKILKTYKKEAPKARDFLKSHWEEATGNENLEGLAELTKAEIIEDVFLGELYSGLFNNVEGKTEQEIEEEKEAFLEDFSDLATTALEEIKKTLSLPDLTLDDMKKPLLTMEDAYLKNCFNYRKSIENTLYAENPNYQNGGVAFLAENYNHYLKPFTTLEERDKILGLGGILQGTPDGENLVEMVQNSYTELKFCYQELLKYDTTIELLAEGLDMPEIKVFKQGSQDVLERVNSLFDYIQHIVRTINMTYYRDSKEAIDRRGALEQLLPPMNLESYKIPEDEINALKVEIMADLKVFKDDKNRNINDSLHPILEGVEYDK</sequence>
<evidence type="ECO:0000313" key="3">
    <source>
        <dbReference type="Proteomes" id="UP000186437"/>
    </source>
</evidence>
<name>A0A1Q8EB86_STRAI</name>
<accession>A0A1Q8EB86</accession>